<accession>A0A5B8MGU5</accession>
<keyword evidence="5" id="KW-1185">Reference proteome</keyword>
<dbReference type="AlphaFoldDB" id="A0A5B8MGU5"/>
<dbReference type="GO" id="GO:0043565">
    <property type="term" value="F:sequence-specific DNA binding"/>
    <property type="evidence" value="ECO:0007669"/>
    <property type="project" value="TreeGrafter"/>
</dbReference>
<name>A0A5B8MGU5_9CHLO</name>
<dbReference type="PROSITE" id="PS51184">
    <property type="entry name" value="JMJC"/>
    <property type="match status" value="1"/>
</dbReference>
<dbReference type="SUPFAM" id="SSF51197">
    <property type="entry name" value="Clavaminate synthase-like"/>
    <property type="match status" value="1"/>
</dbReference>
<evidence type="ECO:0000259" key="3">
    <source>
        <dbReference type="PROSITE" id="PS51184"/>
    </source>
</evidence>
<dbReference type="EMBL" id="CP031035">
    <property type="protein sequence ID" value="QDZ19304.1"/>
    <property type="molecule type" value="Genomic_DNA"/>
</dbReference>
<proteinExistence type="inferred from homology"/>
<comment type="similarity">
    <text evidence="1">Belongs to the JARID1 histone demethylase family.</text>
</comment>
<sequence length="403" mass="44900">MEGNSRSPHATASGRRPEVAQGHLPLPVADGGSLTYEEFLVRYALARQPCFIKNVGAQWPATTNWRNIRYFLEHEGVDLEYEVEAAAGPPCESREVETTVGEALRRIEAGSGEPFYLSAWPYVRGNSGSLADDFVVPRYFERSPKWVSHNVVLGNAATDMKWLYIGSKGTGSPTHIDTNLSSAWLWLARGRKEWVCAHGDDYELLTEGIGSAAYGYKNESDSEEGETETLPDFFHPELYERWPKVSSARLYHGFQEEGMICFNPSRCVHAVRNVCDSISLTHNFLDATNVADAMFDACRSMNEEILPMSMEPGMKPKTFVKMLAKMMGISRKELSKTLSELPGLLCDENLSSLIDAAASGAEDEESKRKCAEILRRELEVRLREVKPAFVSAATTLRDKLGLV</sequence>
<feature type="compositionally biased region" description="Polar residues" evidence="2">
    <location>
        <begin position="1"/>
        <end position="10"/>
    </location>
</feature>
<dbReference type="STRING" id="1764295.A0A5B8MGU5"/>
<dbReference type="PANTHER" id="PTHR12480:SF6">
    <property type="entry name" value="2-OXOGLUTARATE AND IRON-DEPENDENT OXYGENASE JMJD4"/>
    <property type="match status" value="1"/>
</dbReference>
<dbReference type="Pfam" id="PF13621">
    <property type="entry name" value="Cupin_8"/>
    <property type="match status" value="1"/>
</dbReference>
<gene>
    <name evidence="4" type="ORF">A3770_02p18220</name>
</gene>
<dbReference type="SMART" id="SM00558">
    <property type="entry name" value="JmjC"/>
    <property type="match status" value="1"/>
</dbReference>
<dbReference type="GO" id="GO:0045905">
    <property type="term" value="P:positive regulation of translational termination"/>
    <property type="evidence" value="ECO:0007669"/>
    <property type="project" value="TreeGrafter"/>
</dbReference>
<dbReference type="PANTHER" id="PTHR12480">
    <property type="entry name" value="ARGININE DEMETHYLASE AND LYSYL-HYDROXYLASE JMJD"/>
    <property type="match status" value="1"/>
</dbReference>
<evidence type="ECO:0000256" key="1">
    <source>
        <dbReference type="ARBA" id="ARBA00006801"/>
    </source>
</evidence>
<dbReference type="GO" id="GO:0005634">
    <property type="term" value="C:nucleus"/>
    <property type="evidence" value="ECO:0007669"/>
    <property type="project" value="TreeGrafter"/>
</dbReference>
<dbReference type="Gene3D" id="2.60.120.650">
    <property type="entry name" value="Cupin"/>
    <property type="match status" value="1"/>
</dbReference>
<reference evidence="4 5" key="1">
    <citation type="submission" date="2018-07" db="EMBL/GenBank/DDBJ databases">
        <title>The complete nuclear genome of the prasinophyte Chloropicon primus (CCMP1205).</title>
        <authorList>
            <person name="Pombert J.-F."/>
            <person name="Otis C."/>
            <person name="Turmel M."/>
            <person name="Lemieux C."/>
        </authorList>
    </citation>
    <scope>NUCLEOTIDE SEQUENCE [LARGE SCALE GENOMIC DNA]</scope>
    <source>
        <strain evidence="4 5">CCMP1205</strain>
    </source>
</reference>
<dbReference type="GO" id="GO:0005737">
    <property type="term" value="C:cytoplasm"/>
    <property type="evidence" value="ECO:0007669"/>
    <property type="project" value="TreeGrafter"/>
</dbReference>
<feature type="domain" description="JmjC" evidence="3">
    <location>
        <begin position="125"/>
        <end position="301"/>
    </location>
</feature>
<dbReference type="OrthoDB" id="424465at2759"/>
<dbReference type="Proteomes" id="UP000316726">
    <property type="component" value="Chromosome 2"/>
</dbReference>
<dbReference type="InterPro" id="IPR050910">
    <property type="entry name" value="JMJD6_ArgDemeth/LysHydrox"/>
</dbReference>
<protein>
    <recommendedName>
        <fullName evidence="3">JmjC domain-containing protein</fullName>
    </recommendedName>
</protein>
<organism evidence="4 5">
    <name type="scientific">Chloropicon primus</name>
    <dbReference type="NCBI Taxonomy" id="1764295"/>
    <lineage>
        <taxon>Eukaryota</taxon>
        <taxon>Viridiplantae</taxon>
        <taxon>Chlorophyta</taxon>
        <taxon>Chloropicophyceae</taxon>
        <taxon>Chloropicales</taxon>
        <taxon>Chloropicaceae</taxon>
        <taxon>Chloropicon</taxon>
    </lineage>
</organism>
<dbReference type="InterPro" id="IPR003347">
    <property type="entry name" value="JmjC_dom"/>
</dbReference>
<evidence type="ECO:0000256" key="2">
    <source>
        <dbReference type="SAM" id="MobiDB-lite"/>
    </source>
</evidence>
<evidence type="ECO:0000313" key="4">
    <source>
        <dbReference type="EMBL" id="QDZ19304.1"/>
    </source>
</evidence>
<evidence type="ECO:0000313" key="5">
    <source>
        <dbReference type="Proteomes" id="UP000316726"/>
    </source>
</evidence>
<feature type="region of interest" description="Disordered" evidence="2">
    <location>
        <begin position="1"/>
        <end position="24"/>
    </location>
</feature>
<dbReference type="GO" id="GO:0016706">
    <property type="term" value="F:2-oxoglutarate-dependent dioxygenase activity"/>
    <property type="evidence" value="ECO:0007669"/>
    <property type="project" value="TreeGrafter"/>
</dbReference>
<dbReference type="InterPro" id="IPR041667">
    <property type="entry name" value="Cupin_8"/>
</dbReference>